<feature type="compositionally biased region" description="Polar residues" evidence="1">
    <location>
        <begin position="26"/>
        <end position="39"/>
    </location>
</feature>
<accession>A0A9P8AZ67</accession>
<keyword evidence="3" id="KW-1185">Reference proteome</keyword>
<dbReference type="OrthoDB" id="2882603at2759"/>
<evidence type="ECO:0000256" key="1">
    <source>
        <dbReference type="SAM" id="MobiDB-lite"/>
    </source>
</evidence>
<dbReference type="GeneID" id="66101125"/>
<name>A0A9P8AZ67_9AGAR</name>
<evidence type="ECO:0000313" key="2">
    <source>
        <dbReference type="EMBL" id="KAG7451657.1"/>
    </source>
</evidence>
<reference evidence="2" key="1">
    <citation type="submission" date="2020-11" db="EMBL/GenBank/DDBJ databases">
        <title>Adaptations for nitrogen fixation in a non-lichenized fungal sporocarp promotes dispersal by wood-feeding termites.</title>
        <authorList>
            <consortium name="DOE Joint Genome Institute"/>
            <person name="Koch R.A."/>
            <person name="Yoon G."/>
            <person name="Arayal U."/>
            <person name="Lail K."/>
            <person name="Amirebrahimi M."/>
            <person name="Labutti K."/>
            <person name="Lipzen A."/>
            <person name="Riley R."/>
            <person name="Barry K."/>
            <person name="Henrissat B."/>
            <person name="Grigoriev I.V."/>
            <person name="Herr J.R."/>
            <person name="Aime M.C."/>
        </authorList>
    </citation>
    <scope>NUCLEOTIDE SEQUENCE</scope>
    <source>
        <strain evidence="2">MCA 3950</strain>
    </source>
</reference>
<dbReference type="CDD" id="cd09917">
    <property type="entry name" value="F-box_SF"/>
    <property type="match status" value="1"/>
</dbReference>
<dbReference type="SUPFAM" id="SSF81383">
    <property type="entry name" value="F-box domain"/>
    <property type="match status" value="1"/>
</dbReference>
<dbReference type="AlphaFoldDB" id="A0A9P8AZ67"/>
<protein>
    <recommendedName>
        <fullName evidence="4">F-box domain-containing protein</fullName>
    </recommendedName>
</protein>
<dbReference type="InterPro" id="IPR036047">
    <property type="entry name" value="F-box-like_dom_sf"/>
</dbReference>
<dbReference type="Proteomes" id="UP000812287">
    <property type="component" value="Unassembled WGS sequence"/>
</dbReference>
<comment type="caution">
    <text evidence="2">The sequence shown here is derived from an EMBL/GenBank/DDBJ whole genome shotgun (WGS) entry which is preliminary data.</text>
</comment>
<evidence type="ECO:0000313" key="3">
    <source>
        <dbReference type="Proteomes" id="UP000812287"/>
    </source>
</evidence>
<gene>
    <name evidence="2" type="ORF">BT62DRAFT_1072203</name>
</gene>
<dbReference type="EMBL" id="MU250525">
    <property type="protein sequence ID" value="KAG7451657.1"/>
    <property type="molecule type" value="Genomic_DNA"/>
</dbReference>
<organism evidence="2 3">
    <name type="scientific">Guyanagaster necrorhizus</name>
    <dbReference type="NCBI Taxonomy" id="856835"/>
    <lineage>
        <taxon>Eukaryota</taxon>
        <taxon>Fungi</taxon>
        <taxon>Dikarya</taxon>
        <taxon>Basidiomycota</taxon>
        <taxon>Agaricomycotina</taxon>
        <taxon>Agaricomycetes</taxon>
        <taxon>Agaricomycetidae</taxon>
        <taxon>Agaricales</taxon>
        <taxon>Marasmiineae</taxon>
        <taxon>Physalacriaceae</taxon>
        <taxon>Guyanagaster</taxon>
    </lineage>
</organism>
<feature type="compositionally biased region" description="Polar residues" evidence="1">
    <location>
        <begin position="48"/>
        <end position="58"/>
    </location>
</feature>
<proteinExistence type="predicted"/>
<dbReference type="RefSeq" id="XP_043045157.1">
    <property type="nucleotide sequence ID" value="XM_043178831.1"/>
</dbReference>
<feature type="region of interest" description="Disordered" evidence="1">
    <location>
        <begin position="21"/>
        <end position="58"/>
    </location>
</feature>
<evidence type="ECO:0008006" key="4">
    <source>
        <dbReference type="Google" id="ProtNLM"/>
    </source>
</evidence>
<sequence length="405" mass="45840">MCAEGIPLRPSLGEMAPTLKRKHSLEGSTSTQDSLAQNHHSCERERSTSQSPSPLSWTTTLPDLPNELLLKILAILPGTVETILALATTCCRLNQFAMAYHFERVSYELFDRTCRPFTSFRMLRLSFIYKRSLSFIQCNFSDNFHKEMREVKRSLAALKRMGLFLGKFSVSFENMDWPEMLTKKHAAFFEDLSKLSCKTINTYKSFLWLFVTLSERLEQYIAWMLRSIKESPVRTLNLHSLSDDTLLKINQFPLSNLRNMTLSECTFSFAAFANLSRTPLTHYIPPSANMDPDGKHRNKKGPVTATTLRALHSNSEIFPVLQEVTVTGEDILGTQEALFISTVSFPRWRGLVEEKAESLLTQITDFSISFDTLDVIATAEVPAAAGSIQFEAVSYIVEWLGEGDT</sequence>